<dbReference type="Pfam" id="PF09779">
    <property type="entry name" value="Ima1_N"/>
    <property type="match status" value="1"/>
</dbReference>
<keyword evidence="6" id="KW-0539">Nucleus</keyword>
<dbReference type="OrthoDB" id="5966927at2759"/>
<gene>
    <name evidence="10" type="ORF">CHIRRI_LOCUS12403</name>
</gene>
<evidence type="ECO:0000256" key="8">
    <source>
        <dbReference type="SAM" id="Phobius"/>
    </source>
</evidence>
<comment type="similarity">
    <text evidence="2">Belongs to the TMEM201 family.</text>
</comment>
<dbReference type="PANTHER" id="PTHR28646:SF1">
    <property type="entry name" value="TRANSMEMBRANE PROTEIN 201"/>
    <property type="match status" value="1"/>
</dbReference>
<evidence type="ECO:0000256" key="2">
    <source>
        <dbReference type="ARBA" id="ARBA00007600"/>
    </source>
</evidence>
<dbReference type="PANTHER" id="PTHR28646">
    <property type="entry name" value="TRANSMEMBRANE PROTEIN 201"/>
    <property type="match status" value="1"/>
</dbReference>
<reference evidence="10" key="1">
    <citation type="submission" date="2022-01" db="EMBL/GenBank/DDBJ databases">
        <authorList>
            <person name="King R."/>
        </authorList>
    </citation>
    <scope>NUCLEOTIDE SEQUENCE</scope>
</reference>
<evidence type="ECO:0000313" key="11">
    <source>
        <dbReference type="Proteomes" id="UP001153620"/>
    </source>
</evidence>
<dbReference type="GO" id="GO:0030473">
    <property type="term" value="P:nuclear migration along microtubule"/>
    <property type="evidence" value="ECO:0007669"/>
    <property type="project" value="TreeGrafter"/>
</dbReference>
<dbReference type="AlphaFoldDB" id="A0A9N9S5D4"/>
<feature type="domain" description="Ima1 N-terminal" evidence="9">
    <location>
        <begin position="38"/>
        <end position="155"/>
    </location>
</feature>
<keyword evidence="4 8" id="KW-1133">Transmembrane helix</keyword>
<keyword evidence="5 8" id="KW-0472">Membrane</keyword>
<accession>A0A9N9S5D4</accession>
<comment type="subcellular location">
    <subcellularLocation>
        <location evidence="1">Nucleus inner membrane</location>
        <topology evidence="1">Multi-pass membrane protein</topology>
    </subcellularLocation>
</comment>
<dbReference type="GO" id="GO:0005521">
    <property type="term" value="F:lamin binding"/>
    <property type="evidence" value="ECO:0007669"/>
    <property type="project" value="TreeGrafter"/>
</dbReference>
<keyword evidence="11" id="KW-1185">Reference proteome</keyword>
<evidence type="ECO:0000259" key="9">
    <source>
        <dbReference type="Pfam" id="PF09779"/>
    </source>
</evidence>
<evidence type="ECO:0000313" key="10">
    <source>
        <dbReference type="EMBL" id="CAG9809582.1"/>
    </source>
</evidence>
<evidence type="ECO:0000256" key="6">
    <source>
        <dbReference type="ARBA" id="ARBA00023242"/>
    </source>
</evidence>
<dbReference type="GO" id="GO:0005637">
    <property type="term" value="C:nuclear inner membrane"/>
    <property type="evidence" value="ECO:0007669"/>
    <property type="project" value="UniProtKB-SubCell"/>
</dbReference>
<sequence>MLNYNLNFVVASTVFASLALFGLFKVLFLLRKKFPVKVNCWFCNINLRVPYESWNSFTCPKCQQYNGFTDDGNYNKEITEQHYSKLNTNAYCQKSNGDRLSYSNGFCEFCTRNQELKIHQLANFRPRCEDNYDEEIEEFRQKLEDSYQLCNHCQGHLNKTLNKIKTKFIGSKLSQLGSKLNKNLHQTAKIIVDDGKVISYFITSIILLLSIANFIRDMKVKLPAFTNDEKILDIFNHFRVFVYTIIDMMTNWMKELKLNEFFDDIDRIAISALILNSILIFNNLKNIRIPVIISMALWATKMMLKEVPFDVQHESAIKGTMSIILIVSSILLFKEKKKEELDVTNNGSFHKIPTEMLEESDTEIDLSETSSFFDHRSNKTVFSKSSRMSSSFRTSYAEPIKTLNSTIKHDISKPIDILSNKSFSITKEVLTADRHQVQNDITRLKLSDKNEDIFSTTSTIKDFNNSQYSNPFSLERSRCDSPAPSVASLFSTSTRAQLISPPRLHSPLVYTSNTNSSWVAGGYWQSPQKKYLNGPNPMMSRSSSQSSGLGTIDGSDKNSQEDSLSHEDATSLFSDQTLSHRQNIFEMPPSRSLFSNTQFFNQPINHNFFNNTYSNNNNTIGSFRKYREANTFFK</sequence>
<organism evidence="10 11">
    <name type="scientific">Chironomus riparius</name>
    <dbReference type="NCBI Taxonomy" id="315576"/>
    <lineage>
        <taxon>Eukaryota</taxon>
        <taxon>Metazoa</taxon>
        <taxon>Ecdysozoa</taxon>
        <taxon>Arthropoda</taxon>
        <taxon>Hexapoda</taxon>
        <taxon>Insecta</taxon>
        <taxon>Pterygota</taxon>
        <taxon>Neoptera</taxon>
        <taxon>Endopterygota</taxon>
        <taxon>Diptera</taxon>
        <taxon>Nematocera</taxon>
        <taxon>Chironomoidea</taxon>
        <taxon>Chironomidae</taxon>
        <taxon>Chironominae</taxon>
        <taxon>Chironomus</taxon>
    </lineage>
</organism>
<evidence type="ECO:0000256" key="4">
    <source>
        <dbReference type="ARBA" id="ARBA00022989"/>
    </source>
</evidence>
<feature type="region of interest" description="Disordered" evidence="7">
    <location>
        <begin position="530"/>
        <end position="569"/>
    </location>
</feature>
<evidence type="ECO:0000256" key="1">
    <source>
        <dbReference type="ARBA" id="ARBA00004473"/>
    </source>
</evidence>
<dbReference type="EMBL" id="OU895879">
    <property type="protein sequence ID" value="CAG9809582.1"/>
    <property type="molecule type" value="Genomic_DNA"/>
</dbReference>
<dbReference type="InterPro" id="IPR018617">
    <property type="entry name" value="Ima1_N"/>
</dbReference>
<dbReference type="GO" id="GO:0051015">
    <property type="term" value="F:actin filament binding"/>
    <property type="evidence" value="ECO:0007669"/>
    <property type="project" value="TreeGrafter"/>
</dbReference>
<feature type="compositionally biased region" description="Basic and acidic residues" evidence="7">
    <location>
        <begin position="554"/>
        <end position="569"/>
    </location>
</feature>
<evidence type="ECO:0000256" key="5">
    <source>
        <dbReference type="ARBA" id="ARBA00023136"/>
    </source>
</evidence>
<protein>
    <recommendedName>
        <fullName evidence="9">Ima1 N-terminal domain-containing protein</fullName>
    </recommendedName>
</protein>
<feature type="transmembrane region" description="Helical" evidence="8">
    <location>
        <begin position="6"/>
        <end position="28"/>
    </location>
</feature>
<reference evidence="10" key="2">
    <citation type="submission" date="2022-10" db="EMBL/GenBank/DDBJ databases">
        <authorList>
            <consortium name="ENA_rothamsted_submissions"/>
            <consortium name="culmorum"/>
            <person name="King R."/>
        </authorList>
    </citation>
    <scope>NUCLEOTIDE SEQUENCE</scope>
</reference>
<name>A0A9N9S5D4_9DIPT</name>
<keyword evidence="3 8" id="KW-0812">Transmembrane</keyword>
<evidence type="ECO:0000256" key="7">
    <source>
        <dbReference type="SAM" id="MobiDB-lite"/>
    </source>
</evidence>
<dbReference type="Proteomes" id="UP001153620">
    <property type="component" value="Chromosome 3"/>
</dbReference>
<proteinExistence type="inferred from homology"/>
<evidence type="ECO:0000256" key="3">
    <source>
        <dbReference type="ARBA" id="ARBA00022692"/>
    </source>
</evidence>
<dbReference type="InterPro" id="IPR040041">
    <property type="entry name" value="TMEM201"/>
</dbReference>
<feature type="transmembrane region" description="Helical" evidence="8">
    <location>
        <begin position="197"/>
        <end position="215"/>
    </location>
</feature>